<dbReference type="GO" id="GO:0031969">
    <property type="term" value="C:chloroplast membrane"/>
    <property type="evidence" value="ECO:0007669"/>
    <property type="project" value="TreeGrafter"/>
</dbReference>
<dbReference type="PANTHER" id="PTHR43681">
    <property type="entry name" value="TRANSMEMBRANE GTPASE FZO"/>
    <property type="match status" value="1"/>
</dbReference>
<dbReference type="EMBL" id="JACMSC010000009">
    <property type="protein sequence ID" value="KAG6506022.1"/>
    <property type="molecule type" value="Genomic_DNA"/>
</dbReference>
<name>A0A8J5GGF1_ZINOF</name>
<feature type="compositionally biased region" description="Polar residues" evidence="1">
    <location>
        <begin position="40"/>
        <end position="59"/>
    </location>
</feature>
<sequence length="351" mass="39481">MVARLLHGHAPVAAALSPHLPRFPKPLSAFPFCRRPSLSDRPSTPRTVNAVGPNSSSFPNPHKQMQQQQQVRTLFPGGFKRPEISVPTLVLRLSVDESLERGAEIDFALPKGVGVVTPIVRCKEVAFLLYVQQWKKKVVFVLNELDLYRTSSELEEATSFVKEKARRLLNSVYVDCLFPVSAQSALDAKLSSSSYSVVKYKEALFSDSRWMSSQFYEPEKFLFSLLDGTTESGLERVNVKDYSAKIKSDRKSMKLPVTWRKSITSLYLSFLKMQIETTKSRALKLTYSLLRLSNIDLIPAYALKAERTGSTFTISTFQNDIINPALSDARDLVSVVCMLHTSMCRTTRIAE</sequence>
<dbReference type="Proteomes" id="UP000734854">
    <property type="component" value="Unassembled WGS sequence"/>
</dbReference>
<keyword evidence="3" id="KW-1185">Reference proteome</keyword>
<organism evidence="2 3">
    <name type="scientific">Zingiber officinale</name>
    <name type="common">Ginger</name>
    <name type="synonym">Amomum zingiber</name>
    <dbReference type="NCBI Taxonomy" id="94328"/>
    <lineage>
        <taxon>Eukaryota</taxon>
        <taxon>Viridiplantae</taxon>
        <taxon>Streptophyta</taxon>
        <taxon>Embryophyta</taxon>
        <taxon>Tracheophyta</taxon>
        <taxon>Spermatophyta</taxon>
        <taxon>Magnoliopsida</taxon>
        <taxon>Liliopsida</taxon>
        <taxon>Zingiberales</taxon>
        <taxon>Zingiberaceae</taxon>
        <taxon>Zingiber</taxon>
    </lineage>
</organism>
<gene>
    <name evidence="2" type="ORF">ZIOFF_031337</name>
</gene>
<evidence type="ECO:0000256" key="1">
    <source>
        <dbReference type="SAM" id="MobiDB-lite"/>
    </source>
</evidence>
<dbReference type="InterPro" id="IPR051943">
    <property type="entry name" value="TRAFAC_Dynamin-like_GTPase"/>
</dbReference>
<proteinExistence type="predicted"/>
<feature type="region of interest" description="Disordered" evidence="1">
    <location>
        <begin position="36"/>
        <end position="62"/>
    </location>
</feature>
<accession>A0A8J5GGF1</accession>
<evidence type="ECO:0000313" key="3">
    <source>
        <dbReference type="Proteomes" id="UP000734854"/>
    </source>
</evidence>
<protein>
    <submittedName>
        <fullName evidence="2">Uncharacterized protein</fullName>
    </submittedName>
</protein>
<reference evidence="2 3" key="1">
    <citation type="submission" date="2020-08" db="EMBL/GenBank/DDBJ databases">
        <title>Plant Genome Project.</title>
        <authorList>
            <person name="Zhang R.-G."/>
        </authorList>
    </citation>
    <scope>NUCLEOTIDE SEQUENCE [LARGE SCALE GENOMIC DNA]</scope>
    <source>
        <tissue evidence="2">Rhizome</tissue>
    </source>
</reference>
<dbReference type="GO" id="GO:0010027">
    <property type="term" value="P:thylakoid membrane organization"/>
    <property type="evidence" value="ECO:0007669"/>
    <property type="project" value="TreeGrafter"/>
</dbReference>
<dbReference type="PANTHER" id="PTHR43681:SF1">
    <property type="entry name" value="SARCALUMENIN"/>
    <property type="match status" value="1"/>
</dbReference>
<dbReference type="AlphaFoldDB" id="A0A8J5GGF1"/>
<comment type="caution">
    <text evidence="2">The sequence shown here is derived from an EMBL/GenBank/DDBJ whole genome shotgun (WGS) entry which is preliminary data.</text>
</comment>
<evidence type="ECO:0000313" key="2">
    <source>
        <dbReference type="EMBL" id="KAG6506022.1"/>
    </source>
</evidence>